<reference evidence="15 16" key="1">
    <citation type="submission" date="2020-04" db="EMBL/GenBank/DDBJ databases">
        <title>Novel Mycoplasma species detected in Phocoena phocoena (harbor porpoise) from the USA.</title>
        <authorList>
            <person name="Volokhov D.V."/>
        </authorList>
    </citation>
    <scope>NUCLEOTIDE SEQUENCE [LARGE SCALE GENOMIC DNA]</scope>
    <source>
        <strain evidence="15 16">Phocoena C-264-GEN</strain>
    </source>
</reference>
<keyword evidence="16" id="KW-1185">Reference proteome</keyword>
<keyword evidence="2 6" id="KW-0808">Transferase</keyword>
<dbReference type="PANTHER" id="PTHR20856">
    <property type="entry name" value="DNA-DIRECTED RNA POLYMERASE I SUBUNIT 2"/>
    <property type="match status" value="1"/>
</dbReference>
<dbReference type="Pfam" id="PF00562">
    <property type="entry name" value="RNA_pol_Rpb2_6"/>
    <property type="match status" value="1"/>
</dbReference>
<dbReference type="GO" id="GO:0003677">
    <property type="term" value="F:DNA binding"/>
    <property type="evidence" value="ECO:0007669"/>
    <property type="project" value="UniProtKB-UniRule"/>
</dbReference>
<feature type="domain" description="RNA polymerase Rpb2" evidence="11">
    <location>
        <begin position="185"/>
        <end position="317"/>
    </location>
</feature>
<evidence type="ECO:0000313" key="15">
    <source>
        <dbReference type="EMBL" id="QJG67104.1"/>
    </source>
</evidence>
<dbReference type="InterPro" id="IPR037034">
    <property type="entry name" value="RNA_pol_Rpb2_2_sf"/>
</dbReference>
<evidence type="ECO:0000259" key="9">
    <source>
        <dbReference type="Pfam" id="PF00562"/>
    </source>
</evidence>
<evidence type="ECO:0000256" key="7">
    <source>
        <dbReference type="RuleBase" id="RU000434"/>
    </source>
</evidence>
<evidence type="ECO:0000256" key="2">
    <source>
        <dbReference type="ARBA" id="ARBA00022679"/>
    </source>
</evidence>
<dbReference type="InterPro" id="IPR037033">
    <property type="entry name" value="DNA-dir_RNAP_su2_hyb_sf"/>
</dbReference>
<dbReference type="GO" id="GO:0032549">
    <property type="term" value="F:ribonucleoside binding"/>
    <property type="evidence" value="ECO:0007669"/>
    <property type="project" value="InterPro"/>
</dbReference>
<dbReference type="InterPro" id="IPR007645">
    <property type="entry name" value="RNA_pol_Rpb2_3"/>
</dbReference>
<dbReference type="GO" id="GO:0006351">
    <property type="term" value="P:DNA-templated transcription"/>
    <property type="evidence" value="ECO:0007669"/>
    <property type="project" value="UniProtKB-UniRule"/>
</dbReference>
<dbReference type="Gene3D" id="3.90.1800.10">
    <property type="entry name" value="RNA polymerase alpha subunit dimerisation domain"/>
    <property type="match status" value="1"/>
</dbReference>
<evidence type="ECO:0000256" key="1">
    <source>
        <dbReference type="ARBA" id="ARBA00022478"/>
    </source>
</evidence>
<dbReference type="AlphaFoldDB" id="A0A858U1U9"/>
<comment type="subunit">
    <text evidence="6 8">The RNAP catalytic core consists of 2 alpha, 1 beta, 1 beta' and 1 omega subunit. When a sigma factor is associated with the core the holoenzyme is formed, which can initiate transcription.</text>
</comment>
<organism evidence="15 16">
    <name type="scientific">Mycoplasma phocoenae</name>
    <dbReference type="NCBI Taxonomy" id="754517"/>
    <lineage>
        <taxon>Bacteria</taxon>
        <taxon>Bacillati</taxon>
        <taxon>Mycoplasmatota</taxon>
        <taxon>Mollicutes</taxon>
        <taxon>Mycoplasmataceae</taxon>
        <taxon>Mycoplasma</taxon>
    </lineage>
</organism>
<feature type="domain" description="DNA-directed RNA polymerase beta subunit external 1" evidence="14">
    <location>
        <begin position="586"/>
        <end position="653"/>
    </location>
</feature>
<evidence type="ECO:0000256" key="5">
    <source>
        <dbReference type="ARBA" id="ARBA00048552"/>
    </source>
</evidence>
<dbReference type="InterPro" id="IPR010243">
    <property type="entry name" value="RNA_pol_bsu_bac"/>
</dbReference>
<dbReference type="Pfam" id="PF04561">
    <property type="entry name" value="RNA_pol_Rpb2_2"/>
    <property type="match status" value="1"/>
</dbReference>
<dbReference type="CDD" id="cd00653">
    <property type="entry name" value="RNA_pol_B_RPB2"/>
    <property type="match status" value="1"/>
</dbReference>
<dbReference type="NCBIfam" id="NF001616">
    <property type="entry name" value="PRK00405.1"/>
    <property type="match status" value="1"/>
</dbReference>
<evidence type="ECO:0000259" key="14">
    <source>
        <dbReference type="Pfam" id="PF10385"/>
    </source>
</evidence>
<dbReference type="RefSeq" id="WP_169605155.1">
    <property type="nucleotide sequence ID" value="NZ_CP051481.1"/>
</dbReference>
<dbReference type="SUPFAM" id="SSF64484">
    <property type="entry name" value="beta and beta-prime subunits of DNA dependent RNA-polymerase"/>
    <property type="match status" value="1"/>
</dbReference>
<dbReference type="InterPro" id="IPR042107">
    <property type="entry name" value="DNA-dir_RNA_pol_bsu_ext_1_sf"/>
</dbReference>
<comment type="catalytic activity">
    <reaction evidence="5 6 8">
        <text>RNA(n) + a ribonucleoside 5'-triphosphate = RNA(n+1) + diphosphate</text>
        <dbReference type="Rhea" id="RHEA:21248"/>
        <dbReference type="Rhea" id="RHEA-COMP:14527"/>
        <dbReference type="Rhea" id="RHEA-COMP:17342"/>
        <dbReference type="ChEBI" id="CHEBI:33019"/>
        <dbReference type="ChEBI" id="CHEBI:61557"/>
        <dbReference type="ChEBI" id="CHEBI:140395"/>
        <dbReference type="EC" id="2.7.7.6"/>
    </reaction>
</comment>
<dbReference type="InterPro" id="IPR019462">
    <property type="entry name" value="DNA-dir_RNA_pol_bsu_external_1"/>
</dbReference>
<evidence type="ECO:0000256" key="6">
    <source>
        <dbReference type="HAMAP-Rule" id="MF_01321"/>
    </source>
</evidence>
<dbReference type="InterPro" id="IPR007644">
    <property type="entry name" value="RNA_pol_bsu_protrusion"/>
</dbReference>
<dbReference type="EMBL" id="CP051481">
    <property type="protein sequence ID" value="QJG67104.1"/>
    <property type="molecule type" value="Genomic_DNA"/>
</dbReference>
<dbReference type="Gene3D" id="2.40.270.10">
    <property type="entry name" value="DNA-directed RNA polymerase, subunit 2, domain 6"/>
    <property type="match status" value="3"/>
</dbReference>
<dbReference type="Gene3D" id="2.30.150.10">
    <property type="entry name" value="DNA-directed RNA polymerase, beta subunit, external 1 domain"/>
    <property type="match status" value="1"/>
</dbReference>
<dbReference type="Pfam" id="PF10385">
    <property type="entry name" value="RNA_pol_Rpb2_45"/>
    <property type="match status" value="1"/>
</dbReference>
<gene>
    <name evidence="6" type="primary">rpoB</name>
    <name evidence="15" type="ORF">HGG69_02150</name>
</gene>
<evidence type="ECO:0000256" key="3">
    <source>
        <dbReference type="ARBA" id="ARBA00022695"/>
    </source>
</evidence>
<feature type="domain" description="RNA polymerase beta subunit protrusion" evidence="12">
    <location>
        <begin position="91"/>
        <end position="493"/>
    </location>
</feature>
<evidence type="ECO:0000259" key="12">
    <source>
        <dbReference type="Pfam" id="PF04563"/>
    </source>
</evidence>
<dbReference type="GO" id="GO:0000428">
    <property type="term" value="C:DNA-directed RNA polymerase complex"/>
    <property type="evidence" value="ECO:0007669"/>
    <property type="project" value="UniProtKB-KW"/>
</dbReference>
<evidence type="ECO:0000259" key="13">
    <source>
        <dbReference type="Pfam" id="PF04565"/>
    </source>
</evidence>
<keyword evidence="4 6" id="KW-0804">Transcription</keyword>
<dbReference type="Gene3D" id="3.90.1100.10">
    <property type="match status" value="1"/>
</dbReference>
<feature type="domain" description="RNA polymerase Rpb2" evidence="10">
    <location>
        <begin position="1103"/>
        <end position="1178"/>
    </location>
</feature>
<dbReference type="InterPro" id="IPR015712">
    <property type="entry name" value="DNA-dir_RNA_pol_su2"/>
</dbReference>
<dbReference type="Pfam" id="PF04565">
    <property type="entry name" value="RNA_pol_Rpb2_3"/>
    <property type="match status" value="1"/>
</dbReference>
<protein>
    <recommendedName>
        <fullName evidence="6 8">DNA-directed RNA polymerase subunit beta</fullName>
        <shortName evidence="6">RNAP subunit beta</shortName>
        <ecNumber evidence="6 8">2.7.7.6</ecNumber>
    </recommendedName>
    <alternativeName>
        <fullName evidence="6">RNA polymerase subunit beta</fullName>
    </alternativeName>
    <alternativeName>
        <fullName evidence="6">Transcriptase subunit beta</fullName>
    </alternativeName>
</protein>
<feature type="domain" description="DNA-directed RNA polymerase subunit 2 hybrid-binding" evidence="9">
    <location>
        <begin position="717"/>
        <end position="1101"/>
    </location>
</feature>
<evidence type="ECO:0000256" key="8">
    <source>
        <dbReference type="RuleBase" id="RU363031"/>
    </source>
</evidence>
<comment type="similarity">
    <text evidence="6 7">Belongs to the RNA polymerase beta chain family.</text>
</comment>
<proteinExistence type="inferred from homology"/>
<dbReference type="InterPro" id="IPR007642">
    <property type="entry name" value="RNA_pol_Rpb2_2"/>
</dbReference>
<name>A0A858U1U9_9MOLU</name>
<dbReference type="InterPro" id="IPR007120">
    <property type="entry name" value="DNA-dir_RNAP_su2_dom"/>
</dbReference>
<sequence length="1202" mass="134605">MEQQNKKYIERKFGPLTLRRDYSKSPKIFETPDFLEMQRKSIEEFITQGIEEELQSVYPIEQPNKVRIEYIPGSVEFEIPSKSEFESVKIAKQKGSSYSGKLKASLRQINIEDGQVKDYEVVFGEIPIMTHGGTFVINGSEKVIVSQLIRSTGVYYGLGVRNKQANDLFNKMEIIPHIGSWIEISHKVTGNNTDSVKIKIDKNKSAALSVFLKALGLTEESMIQLFGNHDVLLETFKRDKIEQGSYDSIERAQDILYRLLRRGDRITSESLRNLLPSLIFNEKRYDLTKTGRFTINRKLSVIDRISNTYLAKDIFSAPNEDGEIDLLYKKGLFITQDIAREIHEKIKQGIIKLTRIPDVQADIYANQLEGPNGEELAKHLSVATIYIWPTRKDFELENDPLTVIGNDPTATQKHLIIPDIIAAINYYFNLLSGVGSDDDPDSLVNKRIVTIGELLQNQFRIGLLKLEKNTEEKIKTKETDKITARNVTNNKPIYNQMKSFFNSSKLSQFMDQVNPLGEISNKRRVTSLGPRGLNRDTAQFEVRDVHSTHYGRICPIETPEGPNIGLILNLASYAKIDEYGFIQSPYFKVNNGVVDFNDIVYLTAIEETNYSFAQSSINIDTETGQILDEKVMARKNNEYTELNKNEIDYLGVSSRQMASISASAIPFLENDDANRALMGSNMQRQAVPLIKPEAPLVATGVEADIAKYSASNVRSTKAGIVTYVDAGVIKVKPDNEKKEFEFKLKTFERSNQGTVIHQKPIVNVGQRIEVGDLLTDGPSMQNGELALGRNVLVGFSTWFGYNYEDAVILNERLVKDDVYTSIHIDEQVIQFRRAKAGEDILTADIPNASNRSKRFLNEKGVVRVGSEVSAGDILVGRVSPKAEENPSPEEKLMSAIFGHKTSNLKDTSLKVKHGHGGTVVAVEILSREAGDQLEDGIETIVKISIAQKRKIKVGDKMAGRHGNKGVVSIVLPEEDMPYLEDGTPLDILLNPQGVPSRMNIGQVLELHLGLAAKKLNTKFVSPVFDGISYKEIQEIQKEAGLSTTGKMTVYNGITGEPFDQPVSVGIMYYLKLYHMVDDKMHARSVGPYSLITQQPLGGKSQNGGQRFGEMETWAIESFGATNVLQELLTYKSDNIIGRNKLYTALATGSKIPNPGMPESFSVLAYELRGLGIKLQVHEKEHVTKEEITNQLEEEFANEGEQE</sequence>
<feature type="domain" description="RNA polymerase Rpb2" evidence="13">
    <location>
        <begin position="508"/>
        <end position="576"/>
    </location>
</feature>
<dbReference type="Gene3D" id="2.40.50.100">
    <property type="match status" value="1"/>
</dbReference>
<comment type="function">
    <text evidence="6 8">DNA-dependent RNA polymerase catalyzes the transcription of DNA into RNA using the four ribonucleoside triphosphates as substrates.</text>
</comment>
<dbReference type="PROSITE" id="PS01166">
    <property type="entry name" value="RNA_POL_BETA"/>
    <property type="match status" value="1"/>
</dbReference>
<dbReference type="Proteomes" id="UP000501060">
    <property type="component" value="Chromosome"/>
</dbReference>
<dbReference type="GO" id="GO:0003899">
    <property type="term" value="F:DNA-directed RNA polymerase activity"/>
    <property type="evidence" value="ECO:0007669"/>
    <property type="project" value="UniProtKB-UniRule"/>
</dbReference>
<accession>A0A858U1U9</accession>
<dbReference type="EC" id="2.7.7.6" evidence="6 8"/>
<evidence type="ECO:0000259" key="10">
    <source>
        <dbReference type="Pfam" id="PF04560"/>
    </source>
</evidence>
<dbReference type="HAMAP" id="MF_01321">
    <property type="entry name" value="RNApol_bact_RpoB"/>
    <property type="match status" value="1"/>
</dbReference>
<keyword evidence="3 6" id="KW-0548">Nucleotidyltransferase</keyword>
<keyword evidence="1 6" id="KW-0240">DNA-directed RNA polymerase</keyword>
<dbReference type="Pfam" id="PF04563">
    <property type="entry name" value="RNA_pol_Rpb2_1"/>
    <property type="match status" value="1"/>
</dbReference>
<evidence type="ECO:0000256" key="4">
    <source>
        <dbReference type="ARBA" id="ARBA00023163"/>
    </source>
</evidence>
<evidence type="ECO:0000313" key="16">
    <source>
        <dbReference type="Proteomes" id="UP000501060"/>
    </source>
</evidence>
<dbReference type="Pfam" id="PF04560">
    <property type="entry name" value="RNA_pol_Rpb2_7"/>
    <property type="match status" value="1"/>
</dbReference>
<dbReference type="InterPro" id="IPR007641">
    <property type="entry name" value="RNA_pol_Rpb2_7"/>
</dbReference>
<dbReference type="InterPro" id="IPR007121">
    <property type="entry name" value="RNA_pol_bsu_CS"/>
</dbReference>
<dbReference type="KEGG" id="mphe:HGG69_02150"/>
<evidence type="ECO:0000259" key="11">
    <source>
        <dbReference type="Pfam" id="PF04561"/>
    </source>
</evidence>
<dbReference type="Gene3D" id="3.90.1110.10">
    <property type="entry name" value="RNA polymerase Rpb2, domain 2"/>
    <property type="match status" value="1"/>
</dbReference>